<keyword evidence="3" id="KW-1185">Reference proteome</keyword>
<feature type="region of interest" description="Disordered" evidence="1">
    <location>
        <begin position="45"/>
        <end position="157"/>
    </location>
</feature>
<proteinExistence type="predicted"/>
<feature type="compositionally biased region" description="Acidic residues" evidence="1">
    <location>
        <begin position="70"/>
        <end position="81"/>
    </location>
</feature>
<gene>
    <name evidence="2" type="ORF">VKT23_019695</name>
</gene>
<feature type="compositionally biased region" description="Pro residues" evidence="1">
    <location>
        <begin position="130"/>
        <end position="140"/>
    </location>
</feature>
<feature type="region of interest" description="Disordered" evidence="1">
    <location>
        <begin position="172"/>
        <end position="195"/>
    </location>
</feature>
<organism evidence="2 3">
    <name type="scientific">Marasmiellus scandens</name>
    <dbReference type="NCBI Taxonomy" id="2682957"/>
    <lineage>
        <taxon>Eukaryota</taxon>
        <taxon>Fungi</taxon>
        <taxon>Dikarya</taxon>
        <taxon>Basidiomycota</taxon>
        <taxon>Agaricomycotina</taxon>
        <taxon>Agaricomycetes</taxon>
        <taxon>Agaricomycetidae</taxon>
        <taxon>Agaricales</taxon>
        <taxon>Marasmiineae</taxon>
        <taxon>Omphalotaceae</taxon>
        <taxon>Marasmiellus</taxon>
    </lineage>
</organism>
<accession>A0ABR1INL0</accession>
<reference evidence="2 3" key="1">
    <citation type="submission" date="2024-01" db="EMBL/GenBank/DDBJ databases">
        <title>A draft genome for the cacao thread blight pathogen Marasmiellus scandens.</title>
        <authorList>
            <person name="Baruah I.K."/>
            <person name="Leung J."/>
            <person name="Bukari Y."/>
            <person name="Amoako-Attah I."/>
            <person name="Meinhardt L.W."/>
            <person name="Bailey B.A."/>
            <person name="Cohen S.P."/>
        </authorList>
    </citation>
    <scope>NUCLEOTIDE SEQUENCE [LARGE SCALE GENOMIC DNA]</scope>
    <source>
        <strain evidence="2 3">GH-19</strain>
    </source>
</reference>
<sequence length="195" mass="20806">MSGHTTVTFYSHEYGDTFANVNPHRGSRRSSGIFSLHASDLNIDFHNNGNPPETLSRTRRTTAPATLLVQEEEEDDQEDDPPQPPSRGSGGNPRDNSPEHPEPSGGDPDPEDDPSGPPGGGPPGGGSPGGGPPPGPPGSPRGPTGSQREEHPNYSRKFMTTFNCFADVLERISSSDSKSKVKEPEPFDSNDPRKL</sequence>
<dbReference type="Proteomes" id="UP001498398">
    <property type="component" value="Unassembled WGS sequence"/>
</dbReference>
<evidence type="ECO:0000313" key="3">
    <source>
        <dbReference type="Proteomes" id="UP001498398"/>
    </source>
</evidence>
<dbReference type="EMBL" id="JBANRG010000108">
    <property type="protein sequence ID" value="KAK7435344.1"/>
    <property type="molecule type" value="Genomic_DNA"/>
</dbReference>
<name>A0ABR1INL0_9AGAR</name>
<evidence type="ECO:0000256" key="1">
    <source>
        <dbReference type="SAM" id="MobiDB-lite"/>
    </source>
</evidence>
<evidence type="ECO:0000313" key="2">
    <source>
        <dbReference type="EMBL" id="KAK7435344.1"/>
    </source>
</evidence>
<feature type="compositionally biased region" description="Basic and acidic residues" evidence="1">
    <location>
        <begin position="177"/>
        <end position="195"/>
    </location>
</feature>
<protein>
    <submittedName>
        <fullName evidence="2">Uncharacterized protein</fullName>
    </submittedName>
</protein>
<comment type="caution">
    <text evidence="2">The sequence shown here is derived from an EMBL/GenBank/DDBJ whole genome shotgun (WGS) entry which is preliminary data.</text>
</comment>